<gene>
    <name evidence="1" type="ORF">LYNGBM3L_25430</name>
</gene>
<dbReference type="HOGENOM" id="CLU_3412701_0_0_3"/>
<reference evidence="2" key="1">
    <citation type="journal article" date="2011" name="Proc. Natl. Acad. Sci. U.S.A.">
        <title>Genomic insights into the physiology and ecology of the marine filamentous cyanobacterium Lyngbya majuscula.</title>
        <authorList>
            <person name="Jones A.C."/>
            <person name="Monroe E.A."/>
            <person name="Podell S."/>
            <person name="Hess W.R."/>
            <person name="Klages S."/>
            <person name="Esquenazi E."/>
            <person name="Niessen S."/>
            <person name="Hoover H."/>
            <person name="Rothmann M."/>
            <person name="Lasken R.S."/>
            <person name="Yates J.R.III."/>
            <person name="Reinhardt R."/>
            <person name="Kube M."/>
            <person name="Burkart M.D."/>
            <person name="Allen E.E."/>
            <person name="Dorrestein P.C."/>
            <person name="Gerwick W.H."/>
            <person name="Gerwick L."/>
        </authorList>
    </citation>
    <scope>NUCLEOTIDE SEQUENCE [LARGE SCALE GENOMIC DNA]</scope>
    <source>
        <strain evidence="2">3L</strain>
    </source>
</reference>
<name>F4XNP7_9CYAN</name>
<evidence type="ECO:0000313" key="2">
    <source>
        <dbReference type="Proteomes" id="UP000003959"/>
    </source>
</evidence>
<proteinExistence type="predicted"/>
<evidence type="ECO:0000313" key="1">
    <source>
        <dbReference type="EMBL" id="EGJ33668.1"/>
    </source>
</evidence>
<dbReference type="EMBL" id="GL890841">
    <property type="protein sequence ID" value="EGJ33668.1"/>
    <property type="molecule type" value="Genomic_DNA"/>
</dbReference>
<accession>F4XNP7</accession>
<sequence length="28" mass="3057">MGLGLVNWSGSLPTLQTDLITPSYDFCQ</sequence>
<protein>
    <submittedName>
        <fullName evidence="1">Uncharacterized protein</fullName>
    </submittedName>
</protein>
<organism evidence="1 2">
    <name type="scientific">Moorena producens 3L</name>
    <dbReference type="NCBI Taxonomy" id="489825"/>
    <lineage>
        <taxon>Bacteria</taxon>
        <taxon>Bacillati</taxon>
        <taxon>Cyanobacteriota</taxon>
        <taxon>Cyanophyceae</taxon>
        <taxon>Coleofasciculales</taxon>
        <taxon>Coleofasciculaceae</taxon>
        <taxon>Moorena</taxon>
    </lineage>
</organism>
<dbReference type="Proteomes" id="UP000003959">
    <property type="component" value="Unassembled WGS sequence"/>
</dbReference>
<dbReference type="AlphaFoldDB" id="F4XNP7"/>
<keyword evidence="2" id="KW-1185">Reference proteome</keyword>